<evidence type="ECO:0000313" key="1">
    <source>
        <dbReference type="EMBL" id="SDB76867.1"/>
    </source>
</evidence>
<evidence type="ECO:0000313" key="2">
    <source>
        <dbReference type="Proteomes" id="UP000183670"/>
    </source>
</evidence>
<name>A0A1G6G4D2_BACOV</name>
<protein>
    <submittedName>
        <fullName evidence="1">Uncharacterized protein</fullName>
    </submittedName>
</protein>
<proteinExistence type="predicted"/>
<dbReference type="RefSeq" id="WP_046151611.1">
    <property type="nucleotide sequence ID" value="NZ_FMYE01000014.1"/>
</dbReference>
<gene>
    <name evidence="1" type="ORF">SAMN05192581_101431</name>
</gene>
<accession>A0A1G6G4D2</accession>
<dbReference type="Proteomes" id="UP000183670">
    <property type="component" value="Unassembled WGS sequence"/>
</dbReference>
<organism evidence="1 2">
    <name type="scientific">Bacteroides ovatus</name>
    <dbReference type="NCBI Taxonomy" id="28116"/>
    <lineage>
        <taxon>Bacteria</taxon>
        <taxon>Pseudomonadati</taxon>
        <taxon>Bacteroidota</taxon>
        <taxon>Bacteroidia</taxon>
        <taxon>Bacteroidales</taxon>
        <taxon>Bacteroidaceae</taxon>
        <taxon>Bacteroides</taxon>
    </lineage>
</organism>
<dbReference type="AlphaFoldDB" id="A0A1G6G4D2"/>
<reference evidence="1 2" key="1">
    <citation type="submission" date="2016-10" db="EMBL/GenBank/DDBJ databases">
        <authorList>
            <person name="de Groot N.N."/>
        </authorList>
    </citation>
    <scope>NUCLEOTIDE SEQUENCE [LARGE SCALE GENOMIC DNA]</scope>
    <source>
        <strain evidence="1 2">NLAE-zl-C500</strain>
    </source>
</reference>
<dbReference type="EMBL" id="FMYE01000014">
    <property type="protein sequence ID" value="SDB76867.1"/>
    <property type="molecule type" value="Genomic_DNA"/>
</dbReference>
<sequence>MLQIFLDNFMALAPMQLPSLINREWMEEPEIYDEYVLLTFNLPTSHTLDDIMDMFEEQMELIPLYHKVSSGYTTYGHSCCAYSNPDFGHMYKINATTNGKGMISTVHVTIYDSSEFMYGDLCNDIKLNSTTGYFKFRREKAEILANFF</sequence>